<sequence length="183" mass="20211">MPTSPTPPPGARRPGRAVAEGLMPAVQKAAASRLFARIAPRVFPPADRLLYRLTGGRVQIARWAVPSLMLTTRGRRSGALRRAPVACLPERNRTPRSFLVVGSNFGRENHPAWTHNLLAHPEASVNYKGREIPVTGVLLSPEEKAEVWGALNAMWPYDSYASRAGREPRVFRLLPREGAAREH</sequence>
<dbReference type="AlphaFoldDB" id="A0A7W8QQI7"/>
<evidence type="ECO:0000313" key="3">
    <source>
        <dbReference type="EMBL" id="MBB5434735.1"/>
    </source>
</evidence>
<evidence type="ECO:0000313" key="4">
    <source>
        <dbReference type="Proteomes" id="UP000572635"/>
    </source>
</evidence>
<organism evidence="3 4">
    <name type="scientific">Nocardiopsis composta</name>
    <dbReference type="NCBI Taxonomy" id="157465"/>
    <lineage>
        <taxon>Bacteria</taxon>
        <taxon>Bacillati</taxon>
        <taxon>Actinomycetota</taxon>
        <taxon>Actinomycetes</taxon>
        <taxon>Streptosporangiales</taxon>
        <taxon>Nocardiopsidaceae</taxon>
        <taxon>Nocardiopsis</taxon>
    </lineage>
</organism>
<dbReference type="Pfam" id="PF04075">
    <property type="entry name" value="F420H2_quin_red"/>
    <property type="match status" value="1"/>
</dbReference>
<name>A0A7W8QQI7_9ACTN</name>
<comment type="similarity">
    <text evidence="1">Belongs to the F420H(2)-dependent quinone reductase family.</text>
</comment>
<dbReference type="EMBL" id="JACHDB010000001">
    <property type="protein sequence ID" value="MBB5434735.1"/>
    <property type="molecule type" value="Genomic_DNA"/>
</dbReference>
<dbReference type="InterPro" id="IPR012349">
    <property type="entry name" value="Split_barrel_FMN-bd"/>
</dbReference>
<evidence type="ECO:0000256" key="1">
    <source>
        <dbReference type="ARBA" id="ARBA00008710"/>
    </source>
</evidence>
<dbReference type="RefSeq" id="WP_184395631.1">
    <property type="nucleotide sequence ID" value="NZ_BAAAJD010000207.1"/>
</dbReference>
<dbReference type="Proteomes" id="UP000572635">
    <property type="component" value="Unassembled WGS sequence"/>
</dbReference>
<dbReference type="GO" id="GO:0005886">
    <property type="term" value="C:plasma membrane"/>
    <property type="evidence" value="ECO:0007669"/>
    <property type="project" value="TreeGrafter"/>
</dbReference>
<proteinExistence type="inferred from homology"/>
<gene>
    <name evidence="3" type="ORF">HDA36_004819</name>
</gene>
<reference evidence="3 4" key="1">
    <citation type="submission" date="2020-08" db="EMBL/GenBank/DDBJ databases">
        <title>Sequencing the genomes of 1000 actinobacteria strains.</title>
        <authorList>
            <person name="Klenk H.-P."/>
        </authorList>
    </citation>
    <scope>NUCLEOTIDE SEQUENCE [LARGE SCALE GENOMIC DNA]</scope>
    <source>
        <strain evidence="3 4">DSM 44551</strain>
    </source>
</reference>
<dbReference type="InterPro" id="IPR004378">
    <property type="entry name" value="F420H2_quin_Rdtase"/>
</dbReference>
<accession>A0A7W8QQI7</accession>
<dbReference type="NCBIfam" id="TIGR00026">
    <property type="entry name" value="hi_GC_TIGR00026"/>
    <property type="match status" value="1"/>
</dbReference>
<dbReference type="GO" id="GO:0070967">
    <property type="term" value="F:coenzyme F420 binding"/>
    <property type="evidence" value="ECO:0007669"/>
    <property type="project" value="TreeGrafter"/>
</dbReference>
<dbReference type="Gene3D" id="2.30.110.10">
    <property type="entry name" value="Electron Transport, Fmn-binding Protein, Chain A"/>
    <property type="match status" value="1"/>
</dbReference>
<comment type="catalytic activity">
    <reaction evidence="2">
        <text>oxidized coenzyme F420-(gamma-L-Glu)(n) + a quinol + H(+) = reduced coenzyme F420-(gamma-L-Glu)(n) + a quinone</text>
        <dbReference type="Rhea" id="RHEA:39663"/>
        <dbReference type="Rhea" id="RHEA-COMP:12939"/>
        <dbReference type="Rhea" id="RHEA-COMP:14378"/>
        <dbReference type="ChEBI" id="CHEBI:15378"/>
        <dbReference type="ChEBI" id="CHEBI:24646"/>
        <dbReference type="ChEBI" id="CHEBI:132124"/>
        <dbReference type="ChEBI" id="CHEBI:133980"/>
        <dbReference type="ChEBI" id="CHEBI:139511"/>
    </reaction>
</comment>
<dbReference type="PANTHER" id="PTHR39428:SF1">
    <property type="entry name" value="F420H(2)-DEPENDENT QUINONE REDUCTASE RV1261C"/>
    <property type="match status" value="1"/>
</dbReference>
<evidence type="ECO:0000256" key="2">
    <source>
        <dbReference type="ARBA" id="ARBA00049106"/>
    </source>
</evidence>
<dbReference type="PANTHER" id="PTHR39428">
    <property type="entry name" value="F420H(2)-DEPENDENT QUINONE REDUCTASE RV1261C"/>
    <property type="match status" value="1"/>
</dbReference>
<protein>
    <submittedName>
        <fullName evidence="3">Deazaflavin-dependent oxidoreductase (Nitroreductase family)</fullName>
    </submittedName>
</protein>
<comment type="caution">
    <text evidence="3">The sequence shown here is derived from an EMBL/GenBank/DDBJ whole genome shotgun (WGS) entry which is preliminary data.</text>
</comment>
<dbReference type="GO" id="GO:0016491">
    <property type="term" value="F:oxidoreductase activity"/>
    <property type="evidence" value="ECO:0007669"/>
    <property type="project" value="InterPro"/>
</dbReference>
<keyword evidence="4" id="KW-1185">Reference proteome</keyword>